<organism evidence="1 2">
    <name type="scientific">Methylovulum psychrotolerans</name>
    <dbReference type="NCBI Taxonomy" id="1704499"/>
    <lineage>
        <taxon>Bacteria</taxon>
        <taxon>Pseudomonadati</taxon>
        <taxon>Pseudomonadota</taxon>
        <taxon>Gammaproteobacteria</taxon>
        <taxon>Methylococcales</taxon>
        <taxon>Methylococcaceae</taxon>
        <taxon>Methylovulum</taxon>
    </lineage>
</organism>
<dbReference type="PANTHER" id="PTHR10412:SF10">
    <property type="entry name" value="GLYCOSYL HYDROLASE FAMILY 63 C-TERMINAL DOMAIN-CONTAINING PROTEIN"/>
    <property type="match status" value="1"/>
</dbReference>
<dbReference type="Proteomes" id="UP000197019">
    <property type="component" value="Chromosome"/>
</dbReference>
<protein>
    <recommendedName>
        <fullName evidence="3">Glucosidase</fullName>
    </recommendedName>
</protein>
<accession>A0A1Z4C2R2</accession>
<gene>
    <name evidence="1" type="ORF">CEK71_18115</name>
</gene>
<evidence type="ECO:0008006" key="3">
    <source>
        <dbReference type="Google" id="ProtNLM"/>
    </source>
</evidence>
<dbReference type="GO" id="GO:0009311">
    <property type="term" value="P:oligosaccharide metabolic process"/>
    <property type="evidence" value="ECO:0007669"/>
    <property type="project" value="InterPro"/>
</dbReference>
<name>A0A1Z4C2R2_9GAMM</name>
<evidence type="ECO:0000313" key="2">
    <source>
        <dbReference type="Proteomes" id="UP000197019"/>
    </source>
</evidence>
<dbReference type="InterPro" id="IPR004888">
    <property type="entry name" value="Glycoside_hydrolase_63"/>
</dbReference>
<dbReference type="KEGG" id="mpsy:CEK71_18115"/>
<dbReference type="RefSeq" id="WP_088620696.1">
    <property type="nucleotide sequence ID" value="NZ_CP022129.1"/>
</dbReference>
<keyword evidence="2" id="KW-1185">Reference proteome</keyword>
<dbReference type="OrthoDB" id="9798687at2"/>
<reference evidence="1 2" key="1">
    <citation type="submission" date="2017-06" db="EMBL/GenBank/DDBJ databases">
        <title>Genome Sequencing of the methanotroph Methylovulum psychrotolerants str. HV10-M2 isolated from a high-altitude environment.</title>
        <authorList>
            <person name="Mateos-Rivera A."/>
        </authorList>
    </citation>
    <scope>NUCLEOTIDE SEQUENCE [LARGE SCALE GENOMIC DNA]</scope>
    <source>
        <strain evidence="1 2">HV10_M2</strain>
    </source>
</reference>
<dbReference type="AlphaFoldDB" id="A0A1Z4C2R2"/>
<proteinExistence type="predicted"/>
<sequence>MTNSESVRIAENVGEQPPWWRWGPYLSERSWGTVREDYSPNGDAWRYLPHDLARSKAYRWGEDGLAGICDRYQLLVFALGLWNGRDPILKERAFGLDMWEGNHGEDVKDYYFYLDNTPTHSYMRYLYKYPQGEYPYQELIRENQRRAGSGAEFELLDTGIFKDNRYFDVEVEYAKVSPDDICIRISAHNRGPDAAPLHILPQLWFRNTWAWSEPRGPIPTIRLLKKAGVYTCLLADSSELPPLPGLLFPYQLGKRYLYADGDCTPLFTNNETHSQRVYGGHAANPSPYVKDAFHRHIINGEACVNPAQTGTKSCLHYRLDIPAGESVQLTLRLTPTAMQQPFADIGRVFSQRRAEADTFYEALHPPKATLEERRVQRQALAGLLWSKQVYS</sequence>
<evidence type="ECO:0000313" key="1">
    <source>
        <dbReference type="EMBL" id="ASF47826.1"/>
    </source>
</evidence>
<dbReference type="GO" id="GO:0004573">
    <property type="term" value="F:Glc3Man9GlcNAc2 oligosaccharide glucosidase activity"/>
    <property type="evidence" value="ECO:0007669"/>
    <property type="project" value="InterPro"/>
</dbReference>
<dbReference type="PANTHER" id="PTHR10412">
    <property type="entry name" value="MANNOSYL-OLIGOSACCHARIDE GLUCOSIDASE"/>
    <property type="match status" value="1"/>
</dbReference>
<dbReference type="EMBL" id="CP022129">
    <property type="protein sequence ID" value="ASF47826.1"/>
    <property type="molecule type" value="Genomic_DNA"/>
</dbReference>